<evidence type="ECO:0000256" key="1">
    <source>
        <dbReference type="ARBA" id="ARBA00004275"/>
    </source>
</evidence>
<comment type="similarity">
    <text evidence="6">Belongs to the 4-hydroxybenzoyl-CoA thioesterase family. DHNA-CoA hydrolase subfamily.</text>
</comment>
<dbReference type="GO" id="GO:0016787">
    <property type="term" value="F:hydrolase activity"/>
    <property type="evidence" value="ECO:0007669"/>
    <property type="project" value="UniProtKB-KW"/>
</dbReference>
<comment type="subunit">
    <text evidence="7">Homotetramers.</text>
</comment>
<dbReference type="Pfam" id="PF03061">
    <property type="entry name" value="4HBT"/>
    <property type="match status" value="1"/>
</dbReference>
<dbReference type="InterPro" id="IPR029069">
    <property type="entry name" value="HotDog_dom_sf"/>
</dbReference>
<organism evidence="9 10">
    <name type="scientific">Solanum stoloniferum</name>
    <dbReference type="NCBI Taxonomy" id="62892"/>
    <lineage>
        <taxon>Eukaryota</taxon>
        <taxon>Viridiplantae</taxon>
        <taxon>Streptophyta</taxon>
        <taxon>Embryophyta</taxon>
        <taxon>Tracheophyta</taxon>
        <taxon>Spermatophyta</taxon>
        <taxon>Magnoliopsida</taxon>
        <taxon>eudicotyledons</taxon>
        <taxon>Gunneridae</taxon>
        <taxon>Pentapetalae</taxon>
        <taxon>asterids</taxon>
        <taxon>lamiids</taxon>
        <taxon>Solanales</taxon>
        <taxon>Solanaceae</taxon>
        <taxon>Solanoideae</taxon>
        <taxon>Solaneae</taxon>
        <taxon>Solanum</taxon>
    </lineage>
</organism>
<dbReference type="Proteomes" id="UP001627284">
    <property type="component" value="Unassembled WGS sequence"/>
</dbReference>
<dbReference type="PANTHER" id="PTHR43240:SF5">
    <property type="entry name" value="1,4-DIHYDROXY-2-NAPHTHOYL-COA THIOESTERASE 1"/>
    <property type="match status" value="1"/>
</dbReference>
<comment type="subcellular location">
    <subcellularLocation>
        <location evidence="1">Peroxisome</location>
    </subcellularLocation>
</comment>
<feature type="non-terminal residue" evidence="9">
    <location>
        <position position="1"/>
    </location>
</feature>
<evidence type="ECO:0000313" key="9">
    <source>
        <dbReference type="EMBL" id="KAL3372598.1"/>
    </source>
</evidence>
<dbReference type="SUPFAM" id="SSF54637">
    <property type="entry name" value="Thioesterase/thiol ester dehydrase-isomerase"/>
    <property type="match status" value="1"/>
</dbReference>
<sequence>TNPKNPINKFLYKLIFGSRIQEKIKGSKKKKRIKRGKKMELSTKSISMKEILDAPLHVIGFEISDISLQKIFGYFLVAKKCCNPFEVLHGGVSALIAESLASMGAHVASGFGRVAGVHLSIHHLKSANLGEIVYAEAKPLNVGKSIHVWEVNLWEKNSLNLGERILISSSRVTIKTNMPIPKNVKDAAVNIKKYAKL</sequence>
<dbReference type="GO" id="GO:0005777">
    <property type="term" value="C:peroxisome"/>
    <property type="evidence" value="ECO:0007669"/>
    <property type="project" value="UniProtKB-SubCell"/>
</dbReference>
<feature type="domain" description="Thioesterase" evidence="8">
    <location>
        <begin position="86"/>
        <end position="157"/>
    </location>
</feature>
<keyword evidence="10" id="KW-1185">Reference proteome</keyword>
<accession>A0ABD2UUR2</accession>
<evidence type="ECO:0000256" key="6">
    <source>
        <dbReference type="ARBA" id="ARBA00061187"/>
    </source>
</evidence>
<dbReference type="EMBL" id="JBJKTR010000003">
    <property type="protein sequence ID" value="KAL3372598.1"/>
    <property type="molecule type" value="Genomic_DNA"/>
</dbReference>
<evidence type="ECO:0000256" key="2">
    <source>
        <dbReference type="ARBA" id="ARBA00022801"/>
    </source>
</evidence>
<evidence type="ECO:0000256" key="3">
    <source>
        <dbReference type="ARBA" id="ARBA00023140"/>
    </source>
</evidence>
<dbReference type="CDD" id="cd03443">
    <property type="entry name" value="PaaI_thioesterase"/>
    <property type="match status" value="1"/>
</dbReference>
<dbReference type="InterPro" id="IPR003736">
    <property type="entry name" value="PAAI_dom"/>
</dbReference>
<dbReference type="Gene3D" id="3.10.129.10">
    <property type="entry name" value="Hotdog Thioesterase"/>
    <property type="match status" value="1"/>
</dbReference>
<protein>
    <recommendedName>
        <fullName evidence="8">Thioesterase domain-containing protein</fullName>
    </recommendedName>
</protein>
<reference evidence="9 10" key="1">
    <citation type="submission" date="2024-05" db="EMBL/GenBank/DDBJ databases">
        <title>De novo assembly of an allotetraploid wild potato.</title>
        <authorList>
            <person name="Hosaka A.J."/>
        </authorList>
    </citation>
    <scope>NUCLEOTIDE SEQUENCE [LARGE SCALE GENOMIC DNA]</scope>
    <source>
        <tissue evidence="9">Young leaves</tissue>
    </source>
</reference>
<dbReference type="AlphaFoldDB" id="A0ABD2UUR2"/>
<dbReference type="NCBIfam" id="TIGR00369">
    <property type="entry name" value="unchar_dom_1"/>
    <property type="match status" value="1"/>
</dbReference>
<comment type="pathway">
    <text evidence="4">Cofactor biosynthesis; phylloquinone biosynthesis.</text>
</comment>
<evidence type="ECO:0000256" key="4">
    <source>
        <dbReference type="ARBA" id="ARBA00060572"/>
    </source>
</evidence>
<evidence type="ECO:0000256" key="5">
    <source>
        <dbReference type="ARBA" id="ARBA00060586"/>
    </source>
</evidence>
<name>A0ABD2UUR2_9SOLN</name>
<dbReference type="GO" id="GO:0042372">
    <property type="term" value="P:phylloquinone biosynthetic process"/>
    <property type="evidence" value="ECO:0007669"/>
    <property type="project" value="UniProtKB-ARBA"/>
</dbReference>
<dbReference type="InterPro" id="IPR006683">
    <property type="entry name" value="Thioestr_dom"/>
</dbReference>
<gene>
    <name evidence="9" type="ORF">AABB24_004912</name>
</gene>
<keyword evidence="2" id="KW-0378">Hydrolase</keyword>
<evidence type="ECO:0000256" key="7">
    <source>
        <dbReference type="ARBA" id="ARBA00066058"/>
    </source>
</evidence>
<keyword evidence="3" id="KW-0576">Peroxisome</keyword>
<comment type="pathway">
    <text evidence="5">Quinol/quinone metabolism; 1,4-dihydroxy-2-naphthoate biosynthesis; 1,4-dihydroxy-2-naphthoate from chorismate: step 7/7.</text>
</comment>
<evidence type="ECO:0000313" key="10">
    <source>
        <dbReference type="Proteomes" id="UP001627284"/>
    </source>
</evidence>
<dbReference type="PANTHER" id="PTHR43240">
    <property type="entry name" value="1,4-DIHYDROXY-2-NAPHTHOYL-COA THIOESTERASE 1"/>
    <property type="match status" value="1"/>
</dbReference>
<dbReference type="FunFam" id="3.10.129.10:FF:000048">
    <property type="entry name" value="14-dihydroxy-2-naphthoyl-CoA thioesterase 1"/>
    <property type="match status" value="1"/>
</dbReference>
<proteinExistence type="inferred from homology"/>
<evidence type="ECO:0000259" key="8">
    <source>
        <dbReference type="Pfam" id="PF03061"/>
    </source>
</evidence>
<comment type="caution">
    <text evidence="9">The sequence shown here is derived from an EMBL/GenBank/DDBJ whole genome shotgun (WGS) entry which is preliminary data.</text>
</comment>